<evidence type="ECO:0000313" key="2">
    <source>
        <dbReference type="Proteomes" id="UP001165960"/>
    </source>
</evidence>
<proteinExistence type="predicted"/>
<accession>A0ACC2SL93</accession>
<comment type="caution">
    <text evidence="1">The sequence shown here is derived from an EMBL/GenBank/DDBJ whole genome shotgun (WGS) entry which is preliminary data.</text>
</comment>
<gene>
    <name evidence="1" type="primary">HAUS1_1</name>
    <name evidence="1" type="ORF">DSO57_1004334</name>
</gene>
<dbReference type="EMBL" id="QTSX02004981">
    <property type="protein sequence ID" value="KAJ9063042.1"/>
    <property type="molecule type" value="Genomic_DNA"/>
</dbReference>
<organism evidence="1 2">
    <name type="scientific">Entomophthora muscae</name>
    <dbReference type="NCBI Taxonomy" id="34485"/>
    <lineage>
        <taxon>Eukaryota</taxon>
        <taxon>Fungi</taxon>
        <taxon>Fungi incertae sedis</taxon>
        <taxon>Zoopagomycota</taxon>
        <taxon>Entomophthoromycotina</taxon>
        <taxon>Entomophthoromycetes</taxon>
        <taxon>Entomophthorales</taxon>
        <taxon>Entomophthoraceae</taxon>
        <taxon>Entomophthora</taxon>
    </lineage>
</organism>
<sequence length="347" mass="40031">MDEKPLGQSQGSLLNISLLSNDISKENVSFDWLNELVPDEEQDGNQSGILNMFNNLSPDSSSLFHTSYRMEKNKLFIDKVYPWLIEMFGEVPPFEDEPEAVEHLVSVYKHYKWINESHESLQYSSNLQATEYELEGNRLKKELEASGVFIESLSSATLECLDELSSTAIFLGSKDTQKPSLQISLLDYQEEMFNLKVQISKFERGISRLKKQTFQRQEDNSALKRTLQNIIEQMSSISQKTTQRNGEVNILAVKAEEYRESVSMLEKKWSSGPVETEHLRYEELLALKKEIEENEKVFNSIQPELQSYNDLPLDLVHAKMEITKAKNELDCLLEVKDDLIFDLIPRT</sequence>
<name>A0ACC2SL93_9FUNG</name>
<dbReference type="Proteomes" id="UP001165960">
    <property type="component" value="Unassembled WGS sequence"/>
</dbReference>
<evidence type="ECO:0000313" key="1">
    <source>
        <dbReference type="EMBL" id="KAJ9063042.1"/>
    </source>
</evidence>
<keyword evidence="2" id="KW-1185">Reference proteome</keyword>
<reference evidence="1" key="1">
    <citation type="submission" date="2022-04" db="EMBL/GenBank/DDBJ databases">
        <title>Genome of the entomopathogenic fungus Entomophthora muscae.</title>
        <authorList>
            <person name="Elya C."/>
            <person name="Lovett B.R."/>
            <person name="Lee E."/>
            <person name="Macias A.M."/>
            <person name="Hajek A.E."/>
            <person name="De Bivort B.L."/>
            <person name="Kasson M.T."/>
            <person name="De Fine Licht H.H."/>
            <person name="Stajich J.E."/>
        </authorList>
    </citation>
    <scope>NUCLEOTIDE SEQUENCE</scope>
    <source>
        <strain evidence="1">Berkeley</strain>
    </source>
</reference>
<protein>
    <submittedName>
        <fullName evidence="1">HAUS augmin-like complex subunit 1, variant 3</fullName>
    </submittedName>
</protein>